<dbReference type="InterPro" id="IPR050190">
    <property type="entry name" value="UPF0213_domain"/>
</dbReference>
<comment type="similarity">
    <text evidence="1">Belongs to the UPF0213 family.</text>
</comment>
<dbReference type="PANTHER" id="PTHR34477">
    <property type="entry name" value="UPF0213 PROTEIN YHBQ"/>
    <property type="match status" value="1"/>
</dbReference>
<dbReference type="Gene3D" id="3.40.1440.10">
    <property type="entry name" value="GIY-YIG endonuclease"/>
    <property type="match status" value="1"/>
</dbReference>
<sequence>MIGFVYILECSDGSYYTGSTIDLEKRINEHQNGRGANHTKKRLPVKLLYVEEYLSIATAFEREKQIQGCSRSKKKALITGDFDALPNLSECKNETNFKYYKEKK</sequence>
<reference evidence="3 4" key="1">
    <citation type="submission" date="2021-03" db="EMBL/GenBank/DDBJ databases">
        <title>Muricauda lutimaris sp. nov. and Muricauda ruestringensis sp. nov, two marine members of the Flavobacteriaceae isolated from deep sea sediments of Western Pacific.</title>
        <authorList>
            <person name="Zhao S."/>
            <person name="Liu R."/>
        </authorList>
    </citation>
    <scope>NUCLEOTIDE SEQUENCE [LARGE SCALE GENOMIC DNA]</scope>
    <source>
        <strain evidence="3 4">BC31-3-A3</strain>
    </source>
</reference>
<keyword evidence="4" id="KW-1185">Reference proteome</keyword>
<protein>
    <submittedName>
        <fullName evidence="3">GIY-YIG nuclease family protein</fullName>
    </submittedName>
</protein>
<dbReference type="RefSeq" id="WP_207029920.1">
    <property type="nucleotide sequence ID" value="NZ_JAFLNM010000003.1"/>
</dbReference>
<dbReference type="Pfam" id="PF01541">
    <property type="entry name" value="GIY-YIG"/>
    <property type="match status" value="1"/>
</dbReference>
<dbReference type="EMBL" id="JAFLNM010000003">
    <property type="protein sequence ID" value="MBO0342956.1"/>
    <property type="molecule type" value="Genomic_DNA"/>
</dbReference>
<evidence type="ECO:0000256" key="1">
    <source>
        <dbReference type="ARBA" id="ARBA00007435"/>
    </source>
</evidence>
<dbReference type="InterPro" id="IPR035901">
    <property type="entry name" value="GIY-YIG_endonuc_sf"/>
</dbReference>
<accession>A0ABS3FKE8</accession>
<evidence type="ECO:0000313" key="4">
    <source>
        <dbReference type="Proteomes" id="UP000664807"/>
    </source>
</evidence>
<evidence type="ECO:0000313" key="3">
    <source>
        <dbReference type="EMBL" id="MBO0342956.1"/>
    </source>
</evidence>
<dbReference type="PROSITE" id="PS50164">
    <property type="entry name" value="GIY_YIG"/>
    <property type="match status" value="1"/>
</dbReference>
<dbReference type="Proteomes" id="UP000664807">
    <property type="component" value="Unassembled WGS sequence"/>
</dbReference>
<feature type="domain" description="GIY-YIG" evidence="2">
    <location>
        <begin position="1"/>
        <end position="76"/>
    </location>
</feature>
<proteinExistence type="inferred from homology"/>
<dbReference type="CDD" id="cd10456">
    <property type="entry name" value="GIY-YIG_UPF0213"/>
    <property type="match status" value="1"/>
</dbReference>
<name>A0ABS3FKE8_9FLAO</name>
<organism evidence="3 4">
    <name type="scientific">Flagellimonas profundi</name>
    <dbReference type="NCBI Taxonomy" id="2915620"/>
    <lineage>
        <taxon>Bacteria</taxon>
        <taxon>Pseudomonadati</taxon>
        <taxon>Bacteroidota</taxon>
        <taxon>Flavobacteriia</taxon>
        <taxon>Flavobacteriales</taxon>
        <taxon>Flavobacteriaceae</taxon>
        <taxon>Flagellimonas</taxon>
    </lineage>
</organism>
<dbReference type="SUPFAM" id="SSF82771">
    <property type="entry name" value="GIY-YIG endonuclease"/>
    <property type="match status" value="1"/>
</dbReference>
<dbReference type="SMART" id="SM00465">
    <property type="entry name" value="GIYc"/>
    <property type="match status" value="1"/>
</dbReference>
<dbReference type="InterPro" id="IPR000305">
    <property type="entry name" value="GIY-YIG_endonuc"/>
</dbReference>
<comment type="caution">
    <text evidence="3">The sequence shown here is derived from an EMBL/GenBank/DDBJ whole genome shotgun (WGS) entry which is preliminary data.</text>
</comment>
<evidence type="ECO:0000259" key="2">
    <source>
        <dbReference type="PROSITE" id="PS50164"/>
    </source>
</evidence>
<dbReference type="PANTHER" id="PTHR34477:SF1">
    <property type="entry name" value="UPF0213 PROTEIN YHBQ"/>
    <property type="match status" value="1"/>
</dbReference>
<gene>
    <name evidence="3" type="ORF">J0654_14970</name>
</gene>